<dbReference type="KEGG" id="gah:GAH_01945"/>
<feature type="transmembrane region" description="Helical" evidence="1">
    <location>
        <begin position="57"/>
        <end position="75"/>
    </location>
</feature>
<accession>A0A0F7IFW8</accession>
<evidence type="ECO:0000256" key="1">
    <source>
        <dbReference type="HAMAP-Rule" id="MF_02088"/>
    </source>
</evidence>
<dbReference type="GO" id="GO:0022857">
    <property type="term" value="F:transmembrane transporter activity"/>
    <property type="evidence" value="ECO:0007669"/>
    <property type="project" value="UniProtKB-UniRule"/>
</dbReference>
<dbReference type="PATRIC" id="fig|113653.22.peg.1913"/>
<protein>
    <recommendedName>
        <fullName evidence="1">Probable queuosine precursor transporter</fullName>
        <shortName evidence="1">Q precursor transporter</shortName>
    </recommendedName>
</protein>
<dbReference type="HAMAP" id="MF_02088">
    <property type="entry name" value="Q_prec_transport"/>
    <property type="match status" value="1"/>
</dbReference>
<keyword evidence="1" id="KW-1003">Cell membrane</keyword>
<dbReference type="InterPro" id="IPR003744">
    <property type="entry name" value="YhhQ"/>
</dbReference>
<feature type="transmembrane region" description="Helical" evidence="1">
    <location>
        <begin position="87"/>
        <end position="106"/>
    </location>
</feature>
<keyword evidence="3" id="KW-1185">Reference proteome</keyword>
<dbReference type="PANTHER" id="PTHR34300">
    <property type="entry name" value="QUEUOSINE PRECURSOR TRANSPORTER-RELATED"/>
    <property type="match status" value="1"/>
</dbReference>
<feature type="transmembrane region" description="Helical" evidence="1">
    <location>
        <begin position="175"/>
        <end position="194"/>
    </location>
</feature>
<gene>
    <name evidence="2" type="ORF">GAH_01945</name>
</gene>
<reference evidence="2 3" key="1">
    <citation type="submission" date="2015-04" db="EMBL/GenBank/DDBJ databases">
        <title>The complete genome sequence of the hyperthermophilic, obligate iron-reducing archaeon Geoglobus ahangari strain 234T.</title>
        <authorList>
            <person name="Manzella M.P."/>
            <person name="Holmes D.E."/>
            <person name="Rocheleau J.M."/>
            <person name="Chung A."/>
            <person name="Reguera G."/>
            <person name="Kashefi K."/>
        </authorList>
    </citation>
    <scope>NUCLEOTIDE SEQUENCE [LARGE SCALE GENOMIC DNA]</scope>
    <source>
        <strain evidence="2 3">234</strain>
    </source>
</reference>
<dbReference type="HOGENOM" id="CLU_075503_0_1_2"/>
<dbReference type="RefSeq" id="WP_048096414.1">
    <property type="nucleotide sequence ID" value="NZ_CP011267.1"/>
</dbReference>
<feature type="transmembrane region" description="Helical" evidence="1">
    <location>
        <begin position="31"/>
        <end position="51"/>
    </location>
</feature>
<dbReference type="GO" id="GO:0005886">
    <property type="term" value="C:plasma membrane"/>
    <property type="evidence" value="ECO:0007669"/>
    <property type="project" value="UniProtKB-SubCell"/>
</dbReference>
<feature type="transmembrane region" description="Helical" evidence="1">
    <location>
        <begin position="206"/>
        <end position="225"/>
    </location>
</feature>
<dbReference type="Proteomes" id="UP000034723">
    <property type="component" value="Chromosome"/>
</dbReference>
<keyword evidence="1" id="KW-0812">Transmembrane</keyword>
<dbReference type="EMBL" id="CP011267">
    <property type="protein sequence ID" value="AKG90782.1"/>
    <property type="molecule type" value="Genomic_DNA"/>
</dbReference>
<dbReference type="NCBIfam" id="TIGR00697">
    <property type="entry name" value="queuosine precursor transporter"/>
    <property type="match status" value="1"/>
</dbReference>
<comment type="subcellular location">
    <subcellularLocation>
        <location evidence="1">Cell membrane</location>
        <topology evidence="1">Multi-pass membrane protein</topology>
    </subcellularLocation>
</comment>
<dbReference type="GeneID" id="24804510"/>
<evidence type="ECO:0000313" key="2">
    <source>
        <dbReference type="EMBL" id="AKG90782.1"/>
    </source>
</evidence>
<organism evidence="2 3">
    <name type="scientific">Geoglobus ahangari</name>
    <dbReference type="NCBI Taxonomy" id="113653"/>
    <lineage>
        <taxon>Archaea</taxon>
        <taxon>Methanobacteriati</taxon>
        <taxon>Methanobacteriota</taxon>
        <taxon>Archaeoglobi</taxon>
        <taxon>Archaeoglobales</taxon>
        <taxon>Archaeoglobaceae</taxon>
        <taxon>Geoglobus</taxon>
    </lineage>
</organism>
<dbReference type="InParanoid" id="A0A0F7IFW8"/>
<proteinExistence type="inferred from homology"/>
<dbReference type="PANTHER" id="PTHR34300:SF2">
    <property type="entry name" value="QUEUOSINE PRECURSOR TRANSPORTER-RELATED"/>
    <property type="match status" value="1"/>
</dbReference>
<dbReference type="STRING" id="113653.GAH_01945"/>
<sequence>MLLQEFVAWTLVTLAAVTLTIAVARRFGVEVIIGVYAVLTVVANIVAVKLISVASVVAPAGVIVYAITFLITDFISEVYGKEAAKKAVITGLTANIVYLLSIYAVLQWTPAPFVGEEFERAFNQIFGLTPRIVFASLLAFAISQTNDVYVFHLIRERTSGKHLWIRNNASTAMSQLIDTAVFITVAFYGIAPVWELIVGQYLLKLLIALLDTPFLYAGVMVYRALKPNVNVGEG</sequence>
<evidence type="ECO:0000313" key="3">
    <source>
        <dbReference type="Proteomes" id="UP000034723"/>
    </source>
</evidence>
<comment type="function">
    <text evidence="1">Involved in the import of queuosine (Q) precursors, required for Q precursor salvage.</text>
</comment>
<dbReference type="AlphaFoldDB" id="A0A0F7IFW8"/>
<name>A0A0F7IFW8_9EURY</name>
<feature type="transmembrane region" description="Helical" evidence="1">
    <location>
        <begin position="6"/>
        <end position="24"/>
    </location>
</feature>
<feature type="transmembrane region" description="Helical" evidence="1">
    <location>
        <begin position="132"/>
        <end position="154"/>
    </location>
</feature>
<comment type="similarity">
    <text evidence="1">Belongs to the vitamin uptake transporter (VUT/ECF) (TC 2.A.88) family. Q precursor transporter subfamily.</text>
</comment>
<keyword evidence="1" id="KW-0472">Membrane</keyword>
<dbReference type="OrthoDB" id="82146at2157"/>
<keyword evidence="1" id="KW-1133">Transmembrane helix</keyword>
<keyword evidence="1" id="KW-0813">Transport</keyword>
<dbReference type="Pfam" id="PF02592">
    <property type="entry name" value="Vut_1"/>
    <property type="match status" value="1"/>
</dbReference>